<accession>A0A0F4GYA6</accession>
<feature type="compositionally biased region" description="Basic and acidic residues" evidence="1">
    <location>
        <begin position="273"/>
        <end position="342"/>
    </location>
</feature>
<evidence type="ECO:0000313" key="2">
    <source>
        <dbReference type="EMBL" id="KJY01191.1"/>
    </source>
</evidence>
<gene>
    <name evidence="2" type="ORF">TI39_contig301g00032</name>
</gene>
<feature type="compositionally biased region" description="Basic and acidic residues" evidence="1">
    <location>
        <begin position="19"/>
        <end position="39"/>
    </location>
</feature>
<reference evidence="2 3" key="1">
    <citation type="submission" date="2015-03" db="EMBL/GenBank/DDBJ databases">
        <title>RNA-seq based gene annotation and comparative genomics of four Zymoseptoria species reveal species-specific pathogenicity related genes and transposable element activity.</title>
        <authorList>
            <person name="Grandaubert J."/>
            <person name="Bhattacharyya A."/>
            <person name="Stukenbrock E.H."/>
        </authorList>
    </citation>
    <scope>NUCLEOTIDE SEQUENCE [LARGE SCALE GENOMIC DNA]</scope>
    <source>
        <strain evidence="2 3">Zb18110</strain>
    </source>
</reference>
<dbReference type="EMBL" id="LAFY01000293">
    <property type="protein sequence ID" value="KJY01191.1"/>
    <property type="molecule type" value="Genomic_DNA"/>
</dbReference>
<feature type="compositionally biased region" description="Basic and acidic residues" evidence="1">
    <location>
        <begin position="69"/>
        <end position="82"/>
    </location>
</feature>
<evidence type="ECO:0000256" key="1">
    <source>
        <dbReference type="SAM" id="MobiDB-lite"/>
    </source>
</evidence>
<feature type="compositionally biased region" description="Basic and acidic residues" evidence="1">
    <location>
        <begin position="204"/>
        <end position="213"/>
    </location>
</feature>
<feature type="compositionally biased region" description="Basic and acidic residues" evidence="1">
    <location>
        <begin position="1"/>
        <end position="12"/>
    </location>
</feature>
<organism evidence="2 3">
    <name type="scientific">Zymoseptoria brevis</name>
    <dbReference type="NCBI Taxonomy" id="1047168"/>
    <lineage>
        <taxon>Eukaryota</taxon>
        <taxon>Fungi</taxon>
        <taxon>Dikarya</taxon>
        <taxon>Ascomycota</taxon>
        <taxon>Pezizomycotina</taxon>
        <taxon>Dothideomycetes</taxon>
        <taxon>Dothideomycetidae</taxon>
        <taxon>Mycosphaerellales</taxon>
        <taxon>Mycosphaerellaceae</taxon>
        <taxon>Zymoseptoria</taxon>
    </lineage>
</organism>
<name>A0A0F4GYA6_9PEZI</name>
<dbReference type="Proteomes" id="UP000033647">
    <property type="component" value="Unassembled WGS sequence"/>
</dbReference>
<proteinExistence type="predicted"/>
<sequence>MAYPDDRPTSREHRSRRSTPRDYDDVPDEDYYRRPKTYEPRSNGRSSRRNEYDGSDEDDATPPPRRHRRDDPRPSSKQKTPDEMEIPPPPIGEDRRGGHSKAGDDGIEAIPASRSGPADDDYYAPRKSRSSRRDPREDVETDPYASRRRKERNPYDEELPRRTSHRSGDDYDEPPRRSQGHDRDRDRDRYDDPGLPRRSKSTRSPRDEYELPQRSKSNHREKHGYNDYEPPRRSKPPRDAYEEPSRRKSTRDRRTAYPNDEDTELEYAPPRRRREEKLARYDDGYGTDRPRRQPRDDYDRGYRTDGRDPRRERRHEPRDPRDAPRRDDRHRHDDYEDHDGRKPRSKKKGGPNFNGMLEKGKKNWDTVAPVAKPLITTLANAYLKNGRPA</sequence>
<feature type="region of interest" description="Disordered" evidence="1">
    <location>
        <begin position="1"/>
        <end position="360"/>
    </location>
</feature>
<feature type="compositionally biased region" description="Basic and acidic residues" evidence="1">
    <location>
        <begin position="223"/>
        <end position="246"/>
    </location>
</feature>
<keyword evidence="3" id="KW-1185">Reference proteome</keyword>
<feature type="compositionally biased region" description="Basic and acidic residues" evidence="1">
    <location>
        <begin position="92"/>
        <end position="104"/>
    </location>
</feature>
<protein>
    <submittedName>
        <fullName evidence="2">Uncharacterized protein</fullName>
    </submittedName>
</protein>
<evidence type="ECO:0000313" key="3">
    <source>
        <dbReference type="Proteomes" id="UP000033647"/>
    </source>
</evidence>
<dbReference type="STRING" id="1047168.A0A0F4GYA6"/>
<dbReference type="AlphaFoldDB" id="A0A0F4GYA6"/>
<dbReference type="OrthoDB" id="3649449at2759"/>
<feature type="compositionally biased region" description="Basic and acidic residues" evidence="1">
    <location>
        <begin position="152"/>
        <end position="195"/>
    </location>
</feature>
<comment type="caution">
    <text evidence="2">The sequence shown here is derived from an EMBL/GenBank/DDBJ whole genome shotgun (WGS) entry which is preliminary data.</text>
</comment>